<dbReference type="NCBIfam" id="TIGR02252">
    <property type="entry name" value="DREG-2"/>
    <property type="match status" value="1"/>
</dbReference>
<evidence type="ECO:0000256" key="1">
    <source>
        <dbReference type="ARBA" id="ARBA00007958"/>
    </source>
</evidence>
<proteinExistence type="inferred from homology"/>
<gene>
    <name evidence="3" type="primary">HDHD3</name>
</gene>
<dbReference type="NCBIfam" id="TIGR01549">
    <property type="entry name" value="HAD-SF-IA-v1"/>
    <property type="match status" value="1"/>
</dbReference>
<reference evidence="3" key="2">
    <citation type="submission" date="2025-08" db="UniProtKB">
        <authorList>
            <consortium name="Ensembl"/>
        </authorList>
    </citation>
    <scope>IDENTIFICATION</scope>
    <source>
        <strain evidence="3">Glennie</strain>
    </source>
</reference>
<dbReference type="SFLD" id="SFLDG01129">
    <property type="entry name" value="C1.5:_HAD__Beta-PGM__Phosphata"/>
    <property type="match status" value="1"/>
</dbReference>
<dbReference type="InParanoid" id="A0A6I8PFT4"/>
<evidence type="ECO:0000256" key="2">
    <source>
        <dbReference type="ARBA" id="ARBA00015556"/>
    </source>
</evidence>
<evidence type="ECO:0000313" key="4">
    <source>
        <dbReference type="Proteomes" id="UP000002279"/>
    </source>
</evidence>
<dbReference type="Gene3D" id="3.40.50.1000">
    <property type="entry name" value="HAD superfamily/HAD-like"/>
    <property type="match status" value="1"/>
</dbReference>
<dbReference type="GeneID" id="100075657"/>
<protein>
    <recommendedName>
        <fullName evidence="2">Haloacid dehalogenase-like hydrolase domain-containing protein 3</fullName>
    </recommendedName>
</protein>
<name>A0A6I8PFT4_ORNAN</name>
<sequence>MASTLRLLTWDVKDTLLRLRRPVGEEYAIQARAHGLQLEPAALSQAFHQAYKAQSQDYPNYGLNRGLSSRQWWTDVVRRTFLLAGVSDAAATDPIADRLYRDFCSAGNWEVVAGAAWTLQRCRERGLRLAVISNFDRRLEEILAQCGLRQHFEFVLTSEAAGWAKPDLRIFQEALRRAHVSPTQAAHIGDHLLNDYQAARRAGMHSFLVKGSEPPSPGTGAVPSDHILPTLPHLLTALDHLESSNLSH</sequence>
<accession>A0A6I8PFT4</accession>
<dbReference type="GO" id="GO:0005634">
    <property type="term" value="C:nucleus"/>
    <property type="evidence" value="ECO:0000318"/>
    <property type="project" value="GO_Central"/>
</dbReference>
<dbReference type="KEGG" id="oaa:100075657"/>
<dbReference type="GO" id="GO:0005730">
    <property type="term" value="C:nucleolus"/>
    <property type="evidence" value="ECO:0007669"/>
    <property type="project" value="Ensembl"/>
</dbReference>
<dbReference type="CDD" id="cd16415">
    <property type="entry name" value="HAD_dREG-2_like"/>
    <property type="match status" value="1"/>
</dbReference>
<dbReference type="Gene3D" id="1.10.150.720">
    <property type="entry name" value="Haloacid dehalogenase-like hydrolase"/>
    <property type="match status" value="1"/>
</dbReference>
<dbReference type="CTD" id="81932"/>
<reference evidence="3" key="3">
    <citation type="submission" date="2025-09" db="UniProtKB">
        <authorList>
            <consortium name="Ensembl"/>
        </authorList>
    </citation>
    <scope>IDENTIFICATION</scope>
    <source>
        <strain evidence="3">Glennie</strain>
    </source>
</reference>
<dbReference type="SFLD" id="SFLDS00003">
    <property type="entry name" value="Haloacid_Dehalogenase"/>
    <property type="match status" value="1"/>
</dbReference>
<dbReference type="OrthoDB" id="444127at2759"/>
<dbReference type="Pfam" id="PF00702">
    <property type="entry name" value="Hydrolase"/>
    <property type="match status" value="1"/>
</dbReference>
<dbReference type="InterPro" id="IPR023214">
    <property type="entry name" value="HAD_sf"/>
</dbReference>
<dbReference type="Bgee" id="ENSOANG00000041831">
    <property type="expression patterns" value="Expressed in adult mammalian kidney and 7 other cell types or tissues"/>
</dbReference>
<dbReference type="InterPro" id="IPR006439">
    <property type="entry name" value="HAD-SF_hydro_IA"/>
</dbReference>
<dbReference type="OMA" id="KCVGIIS"/>
<dbReference type="InterPro" id="IPR044924">
    <property type="entry name" value="HAD-SF_hydro_IA_REG-2-like_cap"/>
</dbReference>
<dbReference type="InterPro" id="IPR011949">
    <property type="entry name" value="HAD-SF_hydro_IA_REG-2-like"/>
</dbReference>
<dbReference type="SUPFAM" id="SSF56784">
    <property type="entry name" value="HAD-like"/>
    <property type="match status" value="1"/>
</dbReference>
<dbReference type="Proteomes" id="UP000002279">
    <property type="component" value="Chromosome 4"/>
</dbReference>
<dbReference type="AlphaFoldDB" id="A0A6I8PFT4"/>
<dbReference type="PANTHER" id="PTHR46191">
    <property type="match status" value="1"/>
</dbReference>
<keyword evidence="4" id="KW-1185">Reference proteome</keyword>
<dbReference type="PANTHER" id="PTHR46191:SF2">
    <property type="entry name" value="HALOACID DEHALOGENASE-LIKE HYDROLASE DOMAIN-CONTAINING PROTEIN 3"/>
    <property type="match status" value="1"/>
</dbReference>
<evidence type="ECO:0000313" key="3">
    <source>
        <dbReference type="Ensembl" id="ENSOANP00000051456.1"/>
    </source>
</evidence>
<comment type="similarity">
    <text evidence="1">Belongs to the HAD-like hydrolase superfamily.</text>
</comment>
<dbReference type="FunCoup" id="A0A6I8PFT4">
    <property type="interactions" value="931"/>
</dbReference>
<dbReference type="InterPro" id="IPR036412">
    <property type="entry name" value="HAD-like_sf"/>
</dbReference>
<dbReference type="InterPro" id="IPR051828">
    <property type="entry name" value="HAD-like_hydrolase_domain"/>
</dbReference>
<dbReference type="RefSeq" id="XP_007665503.2">
    <property type="nucleotide sequence ID" value="XM_007667313.3"/>
</dbReference>
<reference evidence="3 4" key="1">
    <citation type="journal article" date="2008" name="Nature">
        <title>Genome analysis of the platypus reveals unique signatures of evolution.</title>
        <authorList>
            <person name="Warren W.C."/>
            <person name="Hillier L.W."/>
            <person name="Marshall Graves J.A."/>
            <person name="Birney E."/>
            <person name="Ponting C.P."/>
            <person name="Grutzner F."/>
            <person name="Belov K."/>
            <person name="Miller W."/>
            <person name="Clarke L."/>
            <person name="Chinwalla A.T."/>
            <person name="Yang S.P."/>
            <person name="Heger A."/>
            <person name="Locke D.P."/>
            <person name="Miethke P."/>
            <person name="Waters P.D."/>
            <person name="Veyrunes F."/>
            <person name="Fulton L."/>
            <person name="Fulton B."/>
            <person name="Graves T."/>
            <person name="Wallis J."/>
            <person name="Puente X.S."/>
            <person name="Lopez-Otin C."/>
            <person name="Ordonez G.R."/>
            <person name="Eichler E.E."/>
            <person name="Chen L."/>
            <person name="Cheng Z."/>
            <person name="Deakin J.E."/>
            <person name="Alsop A."/>
            <person name="Thompson K."/>
            <person name="Kirby P."/>
            <person name="Papenfuss A.T."/>
            <person name="Wakefield M.J."/>
            <person name="Olender T."/>
            <person name="Lancet D."/>
            <person name="Huttley G.A."/>
            <person name="Smit A.F."/>
            <person name="Pask A."/>
            <person name="Temple-Smith P."/>
            <person name="Batzer M.A."/>
            <person name="Walker J.A."/>
            <person name="Konkel M.K."/>
            <person name="Harris R.S."/>
            <person name="Whittington C.M."/>
            <person name="Wong E.S."/>
            <person name="Gemmell N.J."/>
            <person name="Buschiazzo E."/>
            <person name="Vargas Jentzsch I.M."/>
            <person name="Merkel A."/>
            <person name="Schmitz J."/>
            <person name="Zemann A."/>
            <person name="Churakov G."/>
            <person name="Kriegs J.O."/>
            <person name="Brosius J."/>
            <person name="Murchison E.P."/>
            <person name="Sachidanandam R."/>
            <person name="Smith C."/>
            <person name="Hannon G.J."/>
            <person name="Tsend-Ayush E."/>
            <person name="McMillan D."/>
            <person name="Attenborough R."/>
            <person name="Rens W."/>
            <person name="Ferguson-Smith M."/>
            <person name="Lefevre C.M."/>
            <person name="Sharp J.A."/>
            <person name="Nicholas K.R."/>
            <person name="Ray D.A."/>
            <person name="Kube M."/>
            <person name="Reinhardt R."/>
            <person name="Pringle T.H."/>
            <person name="Taylor J."/>
            <person name="Jones R.C."/>
            <person name="Nixon B."/>
            <person name="Dacheux J.L."/>
            <person name="Niwa H."/>
            <person name="Sekita Y."/>
            <person name="Huang X."/>
            <person name="Stark A."/>
            <person name="Kheradpour P."/>
            <person name="Kellis M."/>
            <person name="Flicek P."/>
            <person name="Chen Y."/>
            <person name="Webber C."/>
            <person name="Hardison R."/>
            <person name="Nelson J."/>
            <person name="Hallsworth-Pepin K."/>
            <person name="Delehaunty K."/>
            <person name="Markovic C."/>
            <person name="Minx P."/>
            <person name="Feng Y."/>
            <person name="Kremitzki C."/>
            <person name="Mitreva M."/>
            <person name="Glasscock J."/>
            <person name="Wylie T."/>
            <person name="Wohldmann P."/>
            <person name="Thiru P."/>
            <person name="Nhan M.N."/>
            <person name="Pohl C.S."/>
            <person name="Smith S.M."/>
            <person name="Hou S."/>
            <person name="Nefedov M."/>
            <person name="de Jong P.J."/>
            <person name="Renfree M.B."/>
            <person name="Mardis E.R."/>
            <person name="Wilson R.K."/>
        </authorList>
    </citation>
    <scope>NUCLEOTIDE SEQUENCE [LARGE SCALE GENOMIC DNA]</scope>
    <source>
        <strain evidence="3 4">Glennie</strain>
    </source>
</reference>
<dbReference type="GeneTree" id="ENSGT00390000015582"/>
<organism evidence="3 4">
    <name type="scientific">Ornithorhynchus anatinus</name>
    <name type="common">Duckbill platypus</name>
    <dbReference type="NCBI Taxonomy" id="9258"/>
    <lineage>
        <taxon>Eukaryota</taxon>
        <taxon>Metazoa</taxon>
        <taxon>Chordata</taxon>
        <taxon>Craniata</taxon>
        <taxon>Vertebrata</taxon>
        <taxon>Euteleostomi</taxon>
        <taxon>Mammalia</taxon>
        <taxon>Monotremata</taxon>
        <taxon>Ornithorhynchidae</taxon>
        <taxon>Ornithorhynchus</taxon>
    </lineage>
</organism>
<dbReference type="NCBIfam" id="TIGR01509">
    <property type="entry name" value="HAD-SF-IA-v3"/>
    <property type="match status" value="1"/>
</dbReference>
<dbReference type="Ensembl" id="ENSOANT00000053867.1">
    <property type="protein sequence ID" value="ENSOANP00000051456.1"/>
    <property type="gene ID" value="ENSOANG00000041831.1"/>
</dbReference>